<evidence type="ECO:0000259" key="2">
    <source>
        <dbReference type="PROSITE" id="PS50112"/>
    </source>
</evidence>
<feature type="domain" description="STAS" evidence="4">
    <location>
        <begin position="202"/>
        <end position="313"/>
    </location>
</feature>
<dbReference type="Proteomes" id="UP001379533">
    <property type="component" value="Chromosome"/>
</dbReference>
<reference evidence="5 6" key="1">
    <citation type="submission" date="2021-12" db="EMBL/GenBank/DDBJ databases">
        <title>Discovery of the Pendulisporaceae a myxobacterial family with distinct sporulation behavior and unique specialized metabolism.</title>
        <authorList>
            <person name="Garcia R."/>
            <person name="Popoff A."/>
            <person name="Bader C.D."/>
            <person name="Loehr J."/>
            <person name="Walesch S."/>
            <person name="Walt C."/>
            <person name="Boldt J."/>
            <person name="Bunk B."/>
            <person name="Haeckl F.J.F.P.J."/>
            <person name="Gunesch A.P."/>
            <person name="Birkelbach J."/>
            <person name="Nuebel U."/>
            <person name="Pietschmann T."/>
            <person name="Bach T."/>
            <person name="Mueller R."/>
        </authorList>
    </citation>
    <scope>NUCLEOTIDE SEQUENCE [LARGE SCALE GENOMIC DNA]</scope>
    <source>
        <strain evidence="5 6">MSr12523</strain>
    </source>
</reference>
<dbReference type="PANTHER" id="PTHR33745:SF3">
    <property type="entry name" value="RSBT CO-ANTAGONIST PROTEIN RSBRC"/>
    <property type="match status" value="1"/>
</dbReference>
<dbReference type="Gene3D" id="3.30.750.24">
    <property type="entry name" value="STAS domain"/>
    <property type="match status" value="1"/>
</dbReference>
<dbReference type="InterPro" id="IPR035965">
    <property type="entry name" value="PAS-like_dom_sf"/>
</dbReference>
<dbReference type="EMBL" id="CP089982">
    <property type="protein sequence ID" value="WXA90586.1"/>
    <property type="molecule type" value="Genomic_DNA"/>
</dbReference>
<organism evidence="5 6">
    <name type="scientific">Pendulispora brunnea</name>
    <dbReference type="NCBI Taxonomy" id="2905690"/>
    <lineage>
        <taxon>Bacteria</taxon>
        <taxon>Pseudomonadati</taxon>
        <taxon>Myxococcota</taxon>
        <taxon>Myxococcia</taxon>
        <taxon>Myxococcales</taxon>
        <taxon>Sorangiineae</taxon>
        <taxon>Pendulisporaceae</taxon>
        <taxon>Pendulispora</taxon>
    </lineage>
</organism>
<dbReference type="SUPFAM" id="SSF52091">
    <property type="entry name" value="SpoIIaa-like"/>
    <property type="match status" value="1"/>
</dbReference>
<dbReference type="CDD" id="cd07041">
    <property type="entry name" value="STAS_RsbR_RsbS_like"/>
    <property type="match status" value="1"/>
</dbReference>
<dbReference type="InterPro" id="IPR036513">
    <property type="entry name" value="STAS_dom_sf"/>
</dbReference>
<dbReference type="SMART" id="SM00091">
    <property type="entry name" value="PAS"/>
    <property type="match status" value="1"/>
</dbReference>
<dbReference type="InterPro" id="IPR000014">
    <property type="entry name" value="PAS"/>
</dbReference>
<accession>A0ABZ2JVT8</accession>
<dbReference type="PROSITE" id="PS50113">
    <property type="entry name" value="PAC"/>
    <property type="match status" value="1"/>
</dbReference>
<dbReference type="Pfam" id="PF01740">
    <property type="entry name" value="STAS"/>
    <property type="match status" value="1"/>
</dbReference>
<dbReference type="SUPFAM" id="SSF55785">
    <property type="entry name" value="PYP-like sensor domain (PAS domain)"/>
    <property type="match status" value="1"/>
</dbReference>
<dbReference type="InterPro" id="IPR002645">
    <property type="entry name" value="STAS_dom"/>
</dbReference>
<gene>
    <name evidence="5" type="ORF">LZC95_29530</name>
</gene>
<dbReference type="InterPro" id="IPR051932">
    <property type="entry name" value="Bact_StressResp_Reg"/>
</dbReference>
<feature type="domain" description="PAS" evidence="2">
    <location>
        <begin position="69"/>
        <end position="127"/>
    </location>
</feature>
<evidence type="ECO:0000313" key="6">
    <source>
        <dbReference type="Proteomes" id="UP001379533"/>
    </source>
</evidence>
<dbReference type="NCBIfam" id="TIGR00229">
    <property type="entry name" value="sensory_box"/>
    <property type="match status" value="1"/>
</dbReference>
<dbReference type="Pfam" id="PF00989">
    <property type="entry name" value="PAS"/>
    <property type="match status" value="1"/>
</dbReference>
<feature type="domain" description="PAC" evidence="3">
    <location>
        <begin position="135"/>
        <end position="186"/>
    </location>
</feature>
<dbReference type="InterPro" id="IPR013767">
    <property type="entry name" value="PAS_fold"/>
</dbReference>
<dbReference type="PROSITE" id="PS50801">
    <property type="entry name" value="STAS"/>
    <property type="match status" value="1"/>
</dbReference>
<dbReference type="Gene3D" id="3.30.450.20">
    <property type="entry name" value="PAS domain"/>
    <property type="match status" value="1"/>
</dbReference>
<name>A0ABZ2JVT8_9BACT</name>
<dbReference type="CDD" id="cd00130">
    <property type="entry name" value="PAS"/>
    <property type="match status" value="1"/>
</dbReference>
<keyword evidence="6" id="KW-1185">Reference proteome</keyword>
<proteinExistence type="predicted"/>
<sequence length="322" mass="34728">MSSSSNSNSSSNYFGDAGDRLRDLEEVIVALASFNYAKKAQVSQRGDTIDSMAVGLNMLGEELAASTVSKGYVTNILHSMVDPVVVTDRGGVLRMVNQAACAMSGFAREELLGQHFIAILPELNTDDVIASGRATHPDTYFVSKHGEVTPVSVTASIMLDRGEVQGIVCVARDLTEAKYAEEERLRLRDAVKLQAALMEELSTPLIPIADDVLALPLIGSLDEDRTVRMTETLLQGVISRAARVVIVDFTGLRAFDQASVHGLLRAIGAVRLIGADVVITGIQPRVAQTMVQLDADLSGIVIFGAFQQAIPYALDGRRRERR</sequence>
<dbReference type="RefSeq" id="WP_394841199.1">
    <property type="nucleotide sequence ID" value="NZ_CP089982.1"/>
</dbReference>
<dbReference type="InterPro" id="IPR000700">
    <property type="entry name" value="PAS-assoc_C"/>
</dbReference>
<protein>
    <submittedName>
        <fullName evidence="5">PAS domain S-box protein</fullName>
    </submittedName>
</protein>
<evidence type="ECO:0000313" key="5">
    <source>
        <dbReference type="EMBL" id="WXA90586.1"/>
    </source>
</evidence>
<evidence type="ECO:0000256" key="1">
    <source>
        <dbReference type="ARBA" id="ARBA00022553"/>
    </source>
</evidence>
<evidence type="ECO:0000259" key="3">
    <source>
        <dbReference type="PROSITE" id="PS50113"/>
    </source>
</evidence>
<evidence type="ECO:0000259" key="4">
    <source>
        <dbReference type="PROSITE" id="PS50801"/>
    </source>
</evidence>
<keyword evidence="1" id="KW-0597">Phosphoprotein</keyword>
<dbReference type="PANTHER" id="PTHR33745">
    <property type="entry name" value="RSBT ANTAGONIST PROTEIN RSBS-RELATED"/>
    <property type="match status" value="1"/>
</dbReference>
<dbReference type="PROSITE" id="PS50112">
    <property type="entry name" value="PAS"/>
    <property type="match status" value="1"/>
</dbReference>